<evidence type="ECO:0000313" key="1">
    <source>
        <dbReference type="EMBL" id="JAE17530.1"/>
    </source>
</evidence>
<reference evidence="1" key="2">
    <citation type="journal article" date="2015" name="Data Brief">
        <title>Shoot transcriptome of the giant reed, Arundo donax.</title>
        <authorList>
            <person name="Barrero R.A."/>
            <person name="Guerrero F.D."/>
            <person name="Moolhuijzen P."/>
            <person name="Goolsby J.A."/>
            <person name="Tidwell J."/>
            <person name="Bellgard S.E."/>
            <person name="Bellgard M.I."/>
        </authorList>
    </citation>
    <scope>NUCLEOTIDE SEQUENCE</scope>
    <source>
        <tissue evidence="1">Shoot tissue taken approximately 20 cm above the soil surface</tissue>
    </source>
</reference>
<sequence length="61" mass="7012">MEALNHYSHGSHSLAGYHRDGFLQMLQQQEQINGHGNISEHPQLQTIHSVSDLKWAHQLVR</sequence>
<protein>
    <submittedName>
        <fullName evidence="1">Uncharacterized protein</fullName>
    </submittedName>
</protein>
<dbReference type="AlphaFoldDB" id="A0A0A9FXH4"/>
<dbReference type="EMBL" id="GBRH01180366">
    <property type="protein sequence ID" value="JAE17530.1"/>
    <property type="molecule type" value="Transcribed_RNA"/>
</dbReference>
<reference evidence="1" key="1">
    <citation type="submission" date="2014-09" db="EMBL/GenBank/DDBJ databases">
        <authorList>
            <person name="Magalhaes I.L.F."/>
            <person name="Oliveira U."/>
            <person name="Santos F.R."/>
            <person name="Vidigal T.H.D.A."/>
            <person name="Brescovit A.D."/>
            <person name="Santos A.J."/>
        </authorList>
    </citation>
    <scope>NUCLEOTIDE SEQUENCE</scope>
    <source>
        <tissue evidence="1">Shoot tissue taken approximately 20 cm above the soil surface</tissue>
    </source>
</reference>
<organism evidence="1">
    <name type="scientific">Arundo donax</name>
    <name type="common">Giant reed</name>
    <name type="synonym">Donax arundinaceus</name>
    <dbReference type="NCBI Taxonomy" id="35708"/>
    <lineage>
        <taxon>Eukaryota</taxon>
        <taxon>Viridiplantae</taxon>
        <taxon>Streptophyta</taxon>
        <taxon>Embryophyta</taxon>
        <taxon>Tracheophyta</taxon>
        <taxon>Spermatophyta</taxon>
        <taxon>Magnoliopsida</taxon>
        <taxon>Liliopsida</taxon>
        <taxon>Poales</taxon>
        <taxon>Poaceae</taxon>
        <taxon>PACMAD clade</taxon>
        <taxon>Arundinoideae</taxon>
        <taxon>Arundineae</taxon>
        <taxon>Arundo</taxon>
    </lineage>
</organism>
<name>A0A0A9FXH4_ARUDO</name>
<proteinExistence type="predicted"/>
<accession>A0A0A9FXH4</accession>